<dbReference type="PRINTS" id="PR00455">
    <property type="entry name" value="HTHTETR"/>
</dbReference>
<dbReference type="InterPro" id="IPR009057">
    <property type="entry name" value="Homeodomain-like_sf"/>
</dbReference>
<dbReference type="InterPro" id="IPR049149">
    <property type="entry name" value="TetR/AcrR_C"/>
</dbReference>
<gene>
    <name evidence="5" type="ORF">BAMA_06700</name>
</gene>
<dbReference type="PANTHER" id="PTHR43479:SF11">
    <property type="entry name" value="ACREF_ENVCD OPERON REPRESSOR-RELATED"/>
    <property type="match status" value="1"/>
</dbReference>
<dbReference type="EMBL" id="JOTN01000016">
    <property type="protein sequence ID" value="KEK18244.1"/>
    <property type="molecule type" value="Genomic_DNA"/>
</dbReference>
<keyword evidence="2 3" id="KW-0238">DNA-binding</keyword>
<dbReference type="eggNOG" id="COG1309">
    <property type="taxonomic scope" value="Bacteria"/>
</dbReference>
<dbReference type="InterPro" id="IPR001647">
    <property type="entry name" value="HTH_TetR"/>
</dbReference>
<proteinExistence type="predicted"/>
<dbReference type="Pfam" id="PF21303">
    <property type="entry name" value="TetR_C_39"/>
    <property type="match status" value="1"/>
</dbReference>
<organism evidence="5 6">
    <name type="scientific">Bacillus manliponensis</name>
    <dbReference type="NCBI Taxonomy" id="574376"/>
    <lineage>
        <taxon>Bacteria</taxon>
        <taxon>Bacillati</taxon>
        <taxon>Bacillota</taxon>
        <taxon>Bacilli</taxon>
        <taxon>Bacillales</taxon>
        <taxon>Bacillaceae</taxon>
        <taxon>Bacillus</taxon>
        <taxon>Bacillus cereus group</taxon>
    </lineage>
</organism>
<evidence type="ECO:0000313" key="5">
    <source>
        <dbReference type="EMBL" id="KEK18244.1"/>
    </source>
</evidence>
<dbReference type="InterPro" id="IPR050624">
    <property type="entry name" value="HTH-type_Tx_Regulator"/>
</dbReference>
<accession>A0A073JT25</accession>
<dbReference type="PROSITE" id="PS50977">
    <property type="entry name" value="HTH_TETR_2"/>
    <property type="match status" value="1"/>
</dbReference>
<dbReference type="STRING" id="574376.BAMA_06700"/>
<dbReference type="GO" id="GO:0003677">
    <property type="term" value="F:DNA binding"/>
    <property type="evidence" value="ECO:0007669"/>
    <property type="project" value="UniProtKB-UniRule"/>
</dbReference>
<evidence type="ECO:0000256" key="3">
    <source>
        <dbReference type="PROSITE-ProRule" id="PRU00335"/>
    </source>
</evidence>
<evidence type="ECO:0000259" key="4">
    <source>
        <dbReference type="PROSITE" id="PS50977"/>
    </source>
</evidence>
<dbReference type="OrthoDB" id="9814200at2"/>
<dbReference type="AlphaFoldDB" id="A0A073JT25"/>
<feature type="DNA-binding region" description="H-T-H motif" evidence="3">
    <location>
        <begin position="31"/>
        <end position="50"/>
    </location>
</feature>
<name>A0A073JT25_9BACI</name>
<dbReference type="PROSITE" id="PS01081">
    <property type="entry name" value="HTH_TETR_1"/>
    <property type="match status" value="1"/>
</dbReference>
<dbReference type="PANTHER" id="PTHR43479">
    <property type="entry name" value="ACREF/ENVCD OPERON REPRESSOR-RELATED"/>
    <property type="match status" value="1"/>
</dbReference>
<evidence type="ECO:0000256" key="1">
    <source>
        <dbReference type="ARBA" id="ARBA00022491"/>
    </source>
</evidence>
<dbReference type="InterPro" id="IPR023772">
    <property type="entry name" value="DNA-bd_HTH_TetR-type_CS"/>
</dbReference>
<keyword evidence="1" id="KW-0678">Repressor</keyword>
<evidence type="ECO:0000313" key="6">
    <source>
        <dbReference type="Proteomes" id="UP000027822"/>
    </source>
</evidence>
<keyword evidence="6" id="KW-1185">Reference proteome</keyword>
<reference evidence="5 6" key="1">
    <citation type="submission" date="2014-06" db="EMBL/GenBank/DDBJ databases">
        <title>Draft genome sequence of Bacillus manliponensis JCM 15802 (MCCC 1A00708).</title>
        <authorList>
            <person name="Lai Q."/>
            <person name="Liu Y."/>
            <person name="Shao Z."/>
        </authorList>
    </citation>
    <scope>NUCLEOTIDE SEQUENCE [LARGE SCALE GENOMIC DNA]</scope>
    <source>
        <strain evidence="5 6">JCM 15802</strain>
    </source>
</reference>
<dbReference type="Gene3D" id="1.10.357.10">
    <property type="entry name" value="Tetracycline Repressor, domain 2"/>
    <property type="match status" value="1"/>
</dbReference>
<dbReference type="Pfam" id="PF00440">
    <property type="entry name" value="TetR_N"/>
    <property type="match status" value="1"/>
</dbReference>
<comment type="caution">
    <text evidence="5">The sequence shown here is derived from an EMBL/GenBank/DDBJ whole genome shotgun (WGS) entry which is preliminary data.</text>
</comment>
<protein>
    <submittedName>
        <fullName evidence="5">TetR family transcriptional regulator</fullName>
    </submittedName>
</protein>
<dbReference type="Proteomes" id="UP000027822">
    <property type="component" value="Unassembled WGS sequence"/>
</dbReference>
<dbReference type="SUPFAM" id="SSF46689">
    <property type="entry name" value="Homeodomain-like"/>
    <property type="match status" value="1"/>
</dbReference>
<evidence type="ECO:0000256" key="2">
    <source>
        <dbReference type="ARBA" id="ARBA00023125"/>
    </source>
</evidence>
<sequence>MRITKEYEERRNEILNTAEKLFVTKGYTKTTVNDILQEIGIAKGTFYHYFKSKEEVMDAVIVRIVKADVEVAKKIASDSTIPVLEKLFHILTVQAPKSGGNKEQMIEQFHKPNNAEMHQKSLVQSIVHVTPVLTEVIQQGINEKVFVTDYPQETMEFLLAAAQVIFDEGLFEWKQEEAMQRAKAFIVMMELSLGARKGSFDYILDMLMKGFESK</sequence>
<feature type="domain" description="HTH tetR-type" evidence="4">
    <location>
        <begin position="8"/>
        <end position="68"/>
    </location>
</feature>
<dbReference type="RefSeq" id="WP_034641566.1">
    <property type="nucleotide sequence ID" value="NZ_CBCSJC010000013.1"/>
</dbReference>